<gene>
    <name evidence="2" type="ORF">DBR06_SOUSAS1610334</name>
</gene>
<dbReference type="GO" id="GO:0020037">
    <property type="term" value="F:heme binding"/>
    <property type="evidence" value="ECO:0007669"/>
    <property type="project" value="InterPro"/>
</dbReference>
<dbReference type="InterPro" id="IPR001128">
    <property type="entry name" value="Cyt_P450"/>
</dbReference>
<dbReference type="Gene3D" id="1.10.630.10">
    <property type="entry name" value="Cytochrome P450"/>
    <property type="match status" value="1"/>
</dbReference>
<dbReference type="SUPFAM" id="SSF48264">
    <property type="entry name" value="Cytochrome P450"/>
    <property type="match status" value="1"/>
</dbReference>
<comment type="caution">
    <text evidence="2">The sequence shown here is derived from an EMBL/GenBank/DDBJ whole genome shotgun (WGS) entry which is preliminary data.</text>
</comment>
<dbReference type="AlphaFoldDB" id="A0A484H4J4"/>
<accession>A0A484H4J4</accession>
<dbReference type="GO" id="GO:0016705">
    <property type="term" value="F:oxidoreductase activity, acting on paired donors, with incorporation or reduction of molecular oxygen"/>
    <property type="evidence" value="ECO:0007669"/>
    <property type="project" value="InterPro"/>
</dbReference>
<dbReference type="Pfam" id="PF00067">
    <property type="entry name" value="p450"/>
    <property type="match status" value="1"/>
</dbReference>
<keyword evidence="3" id="KW-1185">Reference proteome</keyword>
<protein>
    <submittedName>
        <fullName evidence="2">Uncharacterized protein</fullName>
    </submittedName>
</protein>
<name>A0A484H4J4_SOUCH</name>
<feature type="non-terminal residue" evidence="2">
    <location>
        <position position="1"/>
    </location>
</feature>
<organism evidence="2 3">
    <name type="scientific">Sousa chinensis</name>
    <name type="common">Indo-pacific humpbacked dolphin</name>
    <name type="synonym">Steno chinensis</name>
    <dbReference type="NCBI Taxonomy" id="103600"/>
    <lineage>
        <taxon>Eukaryota</taxon>
        <taxon>Metazoa</taxon>
        <taxon>Chordata</taxon>
        <taxon>Craniata</taxon>
        <taxon>Vertebrata</taxon>
        <taxon>Euteleostomi</taxon>
        <taxon>Mammalia</taxon>
        <taxon>Eutheria</taxon>
        <taxon>Laurasiatheria</taxon>
        <taxon>Artiodactyla</taxon>
        <taxon>Whippomorpha</taxon>
        <taxon>Cetacea</taxon>
        <taxon>Odontoceti</taxon>
        <taxon>Delphinidae</taxon>
        <taxon>Sousa</taxon>
    </lineage>
</organism>
<reference evidence="2 3" key="1">
    <citation type="journal article" date="2018" name="Genomics">
        <title>Molecular footprints of inshore aquatic adaptation in Indo-Pacific humpback dolphin (Sousa chinensis).</title>
        <authorList>
            <person name="Ming Y."/>
            <person name="Jian J."/>
            <person name="Yu F."/>
            <person name="Yu X."/>
            <person name="Wang J."/>
            <person name="Liu W."/>
        </authorList>
    </citation>
    <scope>NUCLEOTIDE SEQUENCE [LARGE SCALE GENOMIC DNA]</scope>
    <source>
        <strain evidence="2">MY-2018</strain>
        <tissue evidence="2">Skin</tissue>
    </source>
</reference>
<evidence type="ECO:0000313" key="2">
    <source>
        <dbReference type="EMBL" id="TEA42798.1"/>
    </source>
</evidence>
<comment type="similarity">
    <text evidence="1">Belongs to the cytochrome P450 family.</text>
</comment>
<dbReference type="EMBL" id="QWLN02000017">
    <property type="protein sequence ID" value="TEA42798.1"/>
    <property type="molecule type" value="Genomic_DNA"/>
</dbReference>
<dbReference type="InterPro" id="IPR036396">
    <property type="entry name" value="Cyt_P450_sf"/>
</dbReference>
<evidence type="ECO:0000256" key="1">
    <source>
        <dbReference type="ARBA" id="ARBA00010617"/>
    </source>
</evidence>
<dbReference type="Proteomes" id="UP000295264">
    <property type="component" value="Unassembled WGS sequence"/>
</dbReference>
<dbReference type="GO" id="GO:0004497">
    <property type="term" value="F:monooxygenase activity"/>
    <property type="evidence" value="ECO:0007669"/>
    <property type="project" value="InterPro"/>
</dbReference>
<dbReference type="GO" id="GO:0005506">
    <property type="term" value="F:iron ion binding"/>
    <property type="evidence" value="ECO:0007669"/>
    <property type="project" value="InterPro"/>
</dbReference>
<proteinExistence type="inferred from homology"/>
<evidence type="ECO:0000313" key="3">
    <source>
        <dbReference type="Proteomes" id="UP000295264"/>
    </source>
</evidence>
<sequence length="60" mass="6642">GKHVCLGEAMARMEIFLYYTSILQNFSLRSLVPPADIDVPPKVSGFGNIPPTYELCLTAR</sequence>